<reference evidence="16" key="1">
    <citation type="submission" date="2022-12" db="EMBL/GenBank/DDBJ databases">
        <title>Chromosome-level genome assembly of the bean flower thrips Megalurothrips usitatus.</title>
        <authorList>
            <person name="Ma L."/>
            <person name="Liu Q."/>
            <person name="Li H."/>
            <person name="Cai W."/>
        </authorList>
    </citation>
    <scope>NUCLEOTIDE SEQUENCE</scope>
    <source>
        <strain evidence="16">Cailab_2022a</strain>
    </source>
</reference>
<evidence type="ECO:0000256" key="8">
    <source>
        <dbReference type="ARBA" id="ARBA00022833"/>
    </source>
</evidence>
<dbReference type="EMBL" id="JAPTSV010000002">
    <property type="protein sequence ID" value="KAJ1531096.1"/>
    <property type="molecule type" value="Genomic_DNA"/>
</dbReference>
<keyword evidence="10" id="KW-0238">DNA-binding</keyword>
<evidence type="ECO:0000256" key="1">
    <source>
        <dbReference type="ARBA" id="ARBA00004123"/>
    </source>
</evidence>
<keyword evidence="6" id="KW-0863">Zinc-finger</keyword>
<keyword evidence="17" id="KW-1185">Reference proteome</keyword>
<evidence type="ECO:0000256" key="12">
    <source>
        <dbReference type="ARBA" id="ARBA00023242"/>
    </source>
</evidence>
<comment type="caution">
    <text evidence="16">The sequence shown here is derived from an EMBL/GenBank/DDBJ whole genome shotgun (WGS) entry which is preliminary data.</text>
</comment>
<dbReference type="InterPro" id="IPR052131">
    <property type="entry name" value="ATRX_domain-containing"/>
</dbReference>
<accession>A0AAV7Y1Y9</accession>
<feature type="region of interest" description="Disordered" evidence="14">
    <location>
        <begin position="265"/>
        <end position="285"/>
    </location>
</feature>
<comment type="subcellular location">
    <subcellularLocation>
        <location evidence="1">Nucleus</location>
    </subcellularLocation>
</comment>
<dbReference type="GO" id="GO:0005634">
    <property type="term" value="C:nucleus"/>
    <property type="evidence" value="ECO:0007669"/>
    <property type="project" value="UniProtKB-SubCell"/>
</dbReference>
<organism evidence="16 17">
    <name type="scientific">Megalurothrips usitatus</name>
    <name type="common">bean blossom thrips</name>
    <dbReference type="NCBI Taxonomy" id="439358"/>
    <lineage>
        <taxon>Eukaryota</taxon>
        <taxon>Metazoa</taxon>
        <taxon>Ecdysozoa</taxon>
        <taxon>Arthropoda</taxon>
        <taxon>Hexapoda</taxon>
        <taxon>Insecta</taxon>
        <taxon>Pterygota</taxon>
        <taxon>Neoptera</taxon>
        <taxon>Paraneoptera</taxon>
        <taxon>Thysanoptera</taxon>
        <taxon>Terebrantia</taxon>
        <taxon>Thripoidea</taxon>
        <taxon>Thripidae</taxon>
        <taxon>Megalurothrips</taxon>
    </lineage>
</organism>
<keyword evidence="11" id="KW-0234">DNA repair</keyword>
<dbReference type="GO" id="GO:0031490">
    <property type="term" value="F:chromatin DNA binding"/>
    <property type="evidence" value="ECO:0007669"/>
    <property type="project" value="TreeGrafter"/>
</dbReference>
<evidence type="ECO:0000256" key="11">
    <source>
        <dbReference type="ARBA" id="ARBA00023204"/>
    </source>
</evidence>
<evidence type="ECO:0000256" key="9">
    <source>
        <dbReference type="ARBA" id="ARBA00022840"/>
    </source>
</evidence>
<feature type="compositionally biased region" description="Basic and acidic residues" evidence="14">
    <location>
        <begin position="416"/>
        <end position="435"/>
    </location>
</feature>
<dbReference type="CDD" id="cd11726">
    <property type="entry name" value="ADDz_ATRX"/>
    <property type="match status" value="1"/>
</dbReference>
<feature type="region of interest" description="Disordered" evidence="14">
    <location>
        <begin position="414"/>
        <end position="438"/>
    </location>
</feature>
<evidence type="ECO:0000313" key="17">
    <source>
        <dbReference type="Proteomes" id="UP001075354"/>
    </source>
</evidence>
<keyword evidence="12" id="KW-0539">Nucleus</keyword>
<evidence type="ECO:0000313" key="16">
    <source>
        <dbReference type="EMBL" id="KAJ1531096.1"/>
    </source>
</evidence>
<evidence type="ECO:0000256" key="13">
    <source>
        <dbReference type="ARBA" id="ARBA00047995"/>
    </source>
</evidence>
<protein>
    <recommendedName>
        <fullName evidence="15">PHD-type domain-containing protein</fullName>
    </recommendedName>
</protein>
<evidence type="ECO:0000256" key="14">
    <source>
        <dbReference type="SAM" id="MobiDB-lite"/>
    </source>
</evidence>
<keyword evidence="3" id="KW-0479">Metal-binding</keyword>
<comment type="catalytic activity">
    <reaction evidence="13">
        <text>ATP + H2O = ADP + phosphate + H(+)</text>
        <dbReference type="Rhea" id="RHEA:13065"/>
        <dbReference type="ChEBI" id="CHEBI:15377"/>
        <dbReference type="ChEBI" id="CHEBI:15378"/>
        <dbReference type="ChEBI" id="CHEBI:30616"/>
        <dbReference type="ChEBI" id="CHEBI:43474"/>
        <dbReference type="ChEBI" id="CHEBI:456216"/>
        <dbReference type="EC" id="3.6.4.12"/>
    </reaction>
</comment>
<dbReference type="PANTHER" id="PTHR46357">
    <property type="entry name" value="TRANSCRIPTIONAL REGULATOR ATRX"/>
    <property type="match status" value="1"/>
</dbReference>
<proteinExistence type="inferred from homology"/>
<dbReference type="GO" id="GO:0010468">
    <property type="term" value="P:regulation of gene expression"/>
    <property type="evidence" value="ECO:0007669"/>
    <property type="project" value="UniProtKB-ARBA"/>
</dbReference>
<evidence type="ECO:0000256" key="6">
    <source>
        <dbReference type="ARBA" id="ARBA00022771"/>
    </source>
</evidence>
<dbReference type="GO" id="GO:0008270">
    <property type="term" value="F:zinc ion binding"/>
    <property type="evidence" value="ECO:0007669"/>
    <property type="project" value="UniProtKB-KW"/>
</dbReference>
<evidence type="ECO:0000256" key="5">
    <source>
        <dbReference type="ARBA" id="ARBA00022763"/>
    </source>
</evidence>
<dbReference type="PANTHER" id="PTHR46357:SF1">
    <property type="entry name" value="TRANSCRIPTIONAL REGULATOR ATRX"/>
    <property type="match status" value="1"/>
</dbReference>
<dbReference type="SUPFAM" id="SSF57903">
    <property type="entry name" value="FYVE/PHD zinc finger"/>
    <property type="match status" value="1"/>
</dbReference>
<dbReference type="Gene3D" id="3.30.40.10">
    <property type="entry name" value="Zinc/RING finger domain, C3HC4 (zinc finger)"/>
    <property type="match status" value="1"/>
</dbReference>
<keyword evidence="8" id="KW-0862">Zinc</keyword>
<dbReference type="PROSITE" id="PS51533">
    <property type="entry name" value="ADD"/>
    <property type="match status" value="1"/>
</dbReference>
<evidence type="ECO:0000256" key="10">
    <source>
        <dbReference type="ARBA" id="ARBA00023125"/>
    </source>
</evidence>
<evidence type="ECO:0000256" key="2">
    <source>
        <dbReference type="ARBA" id="ARBA00007025"/>
    </source>
</evidence>
<dbReference type="GO" id="GO:0005721">
    <property type="term" value="C:pericentric heterochromatin"/>
    <property type="evidence" value="ECO:0007669"/>
    <property type="project" value="TreeGrafter"/>
</dbReference>
<dbReference type="GO" id="GO:0006338">
    <property type="term" value="P:chromatin remodeling"/>
    <property type="evidence" value="ECO:0007669"/>
    <property type="project" value="TreeGrafter"/>
</dbReference>
<comment type="similarity">
    <text evidence="2">Belongs to the SNF2/RAD54 helicase family.</text>
</comment>
<dbReference type="InterPro" id="IPR013083">
    <property type="entry name" value="Znf_RING/FYVE/PHD"/>
</dbReference>
<keyword evidence="9" id="KW-0067">ATP-binding</keyword>
<gene>
    <name evidence="16" type="ORF">ONE63_005921</name>
</gene>
<evidence type="ECO:0000259" key="15">
    <source>
        <dbReference type="PROSITE" id="PS51533"/>
    </source>
</evidence>
<dbReference type="GO" id="GO:0031297">
    <property type="term" value="P:replication fork processing"/>
    <property type="evidence" value="ECO:0007669"/>
    <property type="project" value="TreeGrafter"/>
</dbReference>
<name>A0AAV7Y1Y9_9NEOP</name>
<evidence type="ECO:0000256" key="3">
    <source>
        <dbReference type="ARBA" id="ARBA00022723"/>
    </source>
</evidence>
<keyword evidence="5" id="KW-0227">DNA damage</keyword>
<dbReference type="GO" id="GO:0016787">
    <property type="term" value="F:hydrolase activity"/>
    <property type="evidence" value="ECO:0007669"/>
    <property type="project" value="UniProtKB-KW"/>
</dbReference>
<dbReference type="GO" id="GO:0005524">
    <property type="term" value="F:ATP binding"/>
    <property type="evidence" value="ECO:0007669"/>
    <property type="project" value="UniProtKB-KW"/>
</dbReference>
<dbReference type="GO" id="GO:0006281">
    <property type="term" value="P:DNA repair"/>
    <property type="evidence" value="ECO:0007669"/>
    <property type="project" value="UniProtKB-KW"/>
</dbReference>
<dbReference type="Proteomes" id="UP001075354">
    <property type="component" value="Chromosome 2"/>
</dbReference>
<feature type="region of interest" description="Disordered" evidence="14">
    <location>
        <begin position="757"/>
        <end position="780"/>
    </location>
</feature>
<evidence type="ECO:0000256" key="7">
    <source>
        <dbReference type="ARBA" id="ARBA00022801"/>
    </source>
</evidence>
<dbReference type="InterPro" id="IPR025766">
    <property type="entry name" value="ADD"/>
</dbReference>
<dbReference type="InterPro" id="IPR011011">
    <property type="entry name" value="Znf_FYVE_PHD"/>
</dbReference>
<evidence type="ECO:0000256" key="4">
    <source>
        <dbReference type="ARBA" id="ARBA00022741"/>
    </source>
</evidence>
<feature type="domain" description="PHD-type" evidence="15">
    <location>
        <begin position="593"/>
        <end position="731"/>
    </location>
</feature>
<keyword evidence="4" id="KW-0547">Nucleotide-binding</keyword>
<keyword evidence="7" id="KW-0378">Hydrolase</keyword>
<dbReference type="GO" id="GO:0003678">
    <property type="term" value="F:DNA helicase activity"/>
    <property type="evidence" value="ECO:0007669"/>
    <property type="project" value="UniProtKB-EC"/>
</dbReference>
<sequence>MNNQDYGFSQVDSDFHINVPKGNNVPAAFQSEDGMGINFTRSTYEMGAGSYYEGMARGPDGSHLVQDAQSVPTKAGLGCAVYNIGVNEDSAGYASSSGQAQVPGGQQYCSPYLNVNVENASALPFANCIQPPPETEFLRNVSQSQQCVDQFQHQDFQPHSNVFHNRVSSNDKAESNALEPSTNIFPPGGTEFMECNPTPQILYPPANANPIETTTSVYSAGNEPTLIPSSFAESPLHCMNEYTQFETPLLSEKCHAISATNVLQRGNSQAPSSENVMRNNGESNNYSGVSETIGCDKTSVSNLTSVTESLLTTPQKLSESYLGLGDPDLSSTLNNRISVQSPREDCRLDSGSQSKVCNEQSTVDHMLNVAEAEEDSAGTLVTPEKESEFGLPVGQETEHKDEFTVQSMSEVTALEGEGKTEEGKSSAPQEEHCSTKELSASVETLDDLADKLEEGIASTSENITMDEGSSAKGRPLSPMITDMDTTLGEGQETDISMSTEAVGAVEHPKDHDKDNVRITRSGTGSLRNRTQRFIEEYDDSDDSSHGFINAEDREYEEGAELAPCTVDSSITVPQNVLTVTPDEEDYYKRKFSNGVNSVLKMRLHCTSCNRHIGAAPNYIHLGNRHKVLRVLICNRCCSFYGVGKFPKDSDGSELYCRWCGQGGQVICCSTCPNVFCKPCIRRNLGPAQLDIISNLDDWACFLCNYKVLWELRSICWAVLTYTRQKKMDAISSSDAKKMLDLEEDNSKCCNTKNHKRKKSHVKSKASASYINTSQKTPVPREDDSFNTFEFGHFLFQNQNFLEAVEIGEIGEMGGDVSKAVGTAGPTSAEEDDFIDPSQFVQPVLEEQQPPKSSGPALQRRLCQAMHTITAPAPQGQPHSVRPKTPQRTIHTAPQQTILRAPQQIVHRLPHRAVQRTSHPATFRATSPRIVIRQGNLMQPGLVPINNQPNSISPPTLRAPVSHPASSGSHARNPPHFLNNVEGVRSLDQMQSLDKVPWFRDAIDGIRATGFALSKRIRDLEARFHSLKNKQDVEKVMILGKKLQRLNTKTMLRYQQMHLNLQDACKRWYIKKLGANSAKAQKVDPLSLYSDCPSDWDDDRELSKPLEKVMIPVNSAALQRGVVRPSVRPTVSVNNPPPLIRTGTPLSVLGPRVTVATIGPRPSSLIRLPSVKTALSSDVTVTYSRQPLPGPKSGAVRYRQIPSSQLNASLLKRGNPLGVGTFLNERNGLNSVSVTLAPSAKRKRVESFSSDGSDVVVCPTIPDLLEMHNIKPCKVMLYRNDSFIESFLEKQHQKRCLESFVSTSLEMSNGVDSIPRMDNLSSDLLSNNGVEILDGISEREESVIQDTLTVGVSALHTAPEEDDDIEIIDEVRPLNTISCDNN</sequence>